<dbReference type="EMBL" id="BNJQ01000004">
    <property type="protein sequence ID" value="GHP02871.1"/>
    <property type="molecule type" value="Genomic_DNA"/>
</dbReference>
<proteinExistence type="predicted"/>
<gene>
    <name evidence="1" type="ORF">PPROV_000162600</name>
</gene>
<comment type="caution">
    <text evidence="1">The sequence shown here is derived from an EMBL/GenBank/DDBJ whole genome shotgun (WGS) entry which is preliminary data.</text>
</comment>
<dbReference type="Proteomes" id="UP000660262">
    <property type="component" value="Unassembled WGS sequence"/>
</dbReference>
<reference evidence="1" key="1">
    <citation type="submission" date="2020-10" db="EMBL/GenBank/DDBJ databases">
        <title>Unveiling of a novel bifunctional photoreceptor, Dualchrome1, isolated from a cosmopolitan green alga.</title>
        <authorList>
            <person name="Suzuki S."/>
            <person name="Kawachi M."/>
        </authorList>
    </citation>
    <scope>NUCLEOTIDE SEQUENCE</scope>
    <source>
        <strain evidence="1">NIES 2893</strain>
    </source>
</reference>
<sequence>MHSITKPQQPPEAEAEAEELLAQKMRRRTTFYSTDRSRGDHIASGINDRERIVVGKCHGVEGALLRLAALRLLQARKGGTRSSNSAWNRRRRNENFNNGQLYAMYRGWHHAVGTRMAVQLNKGLRSRGGRGRR</sequence>
<organism evidence="1 2">
    <name type="scientific">Pycnococcus provasolii</name>
    <dbReference type="NCBI Taxonomy" id="41880"/>
    <lineage>
        <taxon>Eukaryota</taxon>
        <taxon>Viridiplantae</taxon>
        <taxon>Chlorophyta</taxon>
        <taxon>Pseudoscourfieldiophyceae</taxon>
        <taxon>Pseudoscourfieldiales</taxon>
        <taxon>Pycnococcaceae</taxon>
        <taxon>Pycnococcus</taxon>
    </lineage>
</organism>
<evidence type="ECO:0000313" key="1">
    <source>
        <dbReference type="EMBL" id="GHP02871.1"/>
    </source>
</evidence>
<dbReference type="AlphaFoldDB" id="A0A830HB95"/>
<protein>
    <submittedName>
        <fullName evidence="1">Uncharacterized protein</fullName>
    </submittedName>
</protein>
<name>A0A830HB95_9CHLO</name>
<evidence type="ECO:0000313" key="2">
    <source>
        <dbReference type="Proteomes" id="UP000660262"/>
    </source>
</evidence>
<keyword evidence="2" id="KW-1185">Reference proteome</keyword>
<accession>A0A830HB95</accession>